<dbReference type="STRING" id="394096.DB31_1648"/>
<proteinExistence type="predicted"/>
<gene>
    <name evidence="2" type="ORF">DB31_1648</name>
</gene>
<comment type="caution">
    <text evidence="2">The sequence shown here is derived from an EMBL/GenBank/DDBJ whole genome shotgun (WGS) entry which is preliminary data.</text>
</comment>
<keyword evidence="3" id="KW-1185">Reference proteome</keyword>
<dbReference type="EMBL" id="JMCB01000013">
    <property type="protein sequence ID" value="KFE64630.1"/>
    <property type="molecule type" value="Genomic_DNA"/>
</dbReference>
<evidence type="ECO:0000313" key="2">
    <source>
        <dbReference type="EMBL" id="KFE64630.1"/>
    </source>
</evidence>
<dbReference type="AlphaFoldDB" id="A0A085WAB7"/>
<evidence type="ECO:0000256" key="1">
    <source>
        <dbReference type="SAM" id="Phobius"/>
    </source>
</evidence>
<evidence type="ECO:0000313" key="3">
    <source>
        <dbReference type="Proteomes" id="UP000028725"/>
    </source>
</evidence>
<protein>
    <recommendedName>
        <fullName evidence="4">Rod shape-determining protein MreD</fullName>
    </recommendedName>
</protein>
<keyword evidence="1" id="KW-1133">Transmembrane helix</keyword>
<organism evidence="2 3">
    <name type="scientific">Hyalangium minutum</name>
    <dbReference type="NCBI Taxonomy" id="394096"/>
    <lineage>
        <taxon>Bacteria</taxon>
        <taxon>Pseudomonadati</taxon>
        <taxon>Myxococcota</taxon>
        <taxon>Myxococcia</taxon>
        <taxon>Myxococcales</taxon>
        <taxon>Cystobacterineae</taxon>
        <taxon>Archangiaceae</taxon>
        <taxon>Hyalangium</taxon>
    </lineage>
</organism>
<dbReference type="PATRIC" id="fig|394096.3.peg.5985"/>
<sequence>MKFLVTVVLAMVLLTLESVIVQRAGLVLSRIDVTVVLLAFLALRASLLEGACSAFAVGYLLDLMSGQPTGLYTFLGVFTFLVCRLVYSLVDVRGPVAFVLFTMGADVGHGLLAAFFGWLTVKDGSATAVLPGLPLQVALTGAAALALYPLLRKLEVRHERTQAGGLL</sequence>
<evidence type="ECO:0008006" key="4">
    <source>
        <dbReference type="Google" id="ProtNLM"/>
    </source>
</evidence>
<feature type="transmembrane region" description="Helical" evidence="1">
    <location>
        <begin position="33"/>
        <end position="59"/>
    </location>
</feature>
<name>A0A085WAB7_9BACT</name>
<keyword evidence="1" id="KW-0812">Transmembrane</keyword>
<dbReference type="Proteomes" id="UP000028725">
    <property type="component" value="Unassembled WGS sequence"/>
</dbReference>
<accession>A0A085WAB7</accession>
<keyword evidence="1" id="KW-0472">Membrane</keyword>
<dbReference type="RefSeq" id="WP_044193549.1">
    <property type="nucleotide sequence ID" value="NZ_JMCB01000013.1"/>
</dbReference>
<feature type="transmembrane region" description="Helical" evidence="1">
    <location>
        <begin position="71"/>
        <end position="90"/>
    </location>
</feature>
<feature type="transmembrane region" description="Helical" evidence="1">
    <location>
        <begin position="96"/>
        <end position="121"/>
    </location>
</feature>
<feature type="transmembrane region" description="Helical" evidence="1">
    <location>
        <begin position="133"/>
        <end position="151"/>
    </location>
</feature>
<reference evidence="2 3" key="1">
    <citation type="submission" date="2014-04" db="EMBL/GenBank/DDBJ databases">
        <title>Genome assembly of Hyalangium minutum DSM 14724.</title>
        <authorList>
            <person name="Sharma G."/>
            <person name="Subramanian S."/>
        </authorList>
    </citation>
    <scope>NUCLEOTIDE SEQUENCE [LARGE SCALE GENOMIC DNA]</scope>
    <source>
        <strain evidence="2 3">DSM 14724</strain>
    </source>
</reference>
<dbReference type="OrthoDB" id="5524398at2"/>